<evidence type="ECO:0000313" key="3">
    <source>
        <dbReference type="EMBL" id="ATA21774.1"/>
    </source>
</evidence>
<proteinExistence type="predicted"/>
<evidence type="ECO:0000256" key="2">
    <source>
        <dbReference type="SAM" id="SignalP"/>
    </source>
</evidence>
<protein>
    <submittedName>
        <fullName evidence="3">Type VI secretion system-associated protein</fullName>
    </submittedName>
</protein>
<dbReference type="KEGG" id="gqu:AWC35_21910"/>
<keyword evidence="2" id="KW-0732">Signal</keyword>
<accession>A0A250B6H6</accession>
<keyword evidence="4" id="KW-1185">Reference proteome</keyword>
<dbReference type="OrthoDB" id="6515265at2"/>
<organism evidence="3 4">
    <name type="scientific">Gibbsiella quercinecans</name>
    <dbReference type="NCBI Taxonomy" id="929813"/>
    <lineage>
        <taxon>Bacteria</taxon>
        <taxon>Pseudomonadati</taxon>
        <taxon>Pseudomonadota</taxon>
        <taxon>Gammaproteobacteria</taxon>
        <taxon>Enterobacterales</taxon>
        <taxon>Yersiniaceae</taxon>
        <taxon>Gibbsiella</taxon>
    </lineage>
</organism>
<feature type="compositionally biased region" description="Pro residues" evidence="1">
    <location>
        <begin position="119"/>
        <end position="129"/>
    </location>
</feature>
<evidence type="ECO:0000256" key="1">
    <source>
        <dbReference type="SAM" id="MobiDB-lite"/>
    </source>
</evidence>
<dbReference type="AlphaFoldDB" id="A0A250B6H6"/>
<feature type="chain" id="PRO_5012603149" evidence="2">
    <location>
        <begin position="20"/>
        <end position="322"/>
    </location>
</feature>
<dbReference type="EMBL" id="CP014136">
    <property type="protein sequence ID" value="ATA21774.1"/>
    <property type="molecule type" value="Genomic_DNA"/>
</dbReference>
<evidence type="ECO:0000313" key="4">
    <source>
        <dbReference type="Proteomes" id="UP000217182"/>
    </source>
</evidence>
<feature type="signal peptide" evidence="2">
    <location>
        <begin position="1"/>
        <end position="19"/>
    </location>
</feature>
<gene>
    <name evidence="3" type="ORF">AWC35_21910</name>
</gene>
<name>A0A250B6H6_9GAMM</name>
<feature type="region of interest" description="Disordered" evidence="1">
    <location>
        <begin position="114"/>
        <end position="135"/>
    </location>
</feature>
<dbReference type="Proteomes" id="UP000217182">
    <property type="component" value="Chromosome"/>
</dbReference>
<reference evidence="3 4" key="1">
    <citation type="submission" date="2016-01" db="EMBL/GenBank/DDBJ databases">
        <authorList>
            <person name="Oliw E.H."/>
        </authorList>
    </citation>
    <scope>NUCLEOTIDE SEQUENCE [LARGE SCALE GENOMIC DNA]</scope>
    <source>
        <strain evidence="3 4">FRB97</strain>
    </source>
</reference>
<dbReference type="RefSeq" id="WP_095848359.1">
    <property type="nucleotide sequence ID" value="NZ_CP014136.1"/>
</dbReference>
<sequence length="322" mass="34746">MKYWMPGAIALLAMPAVHAANYRLVYSPSQKLEVFIDDVKNNKPESWCAKSIPLRIVSGQSKDAAVLDDFLPRVGNLLEKQCPSVAQLPWQLTDKGGQALAEGNAAKNQRWKPLLKQPPATPPAQPSAPPAVAVTSPLADAEPVQTFDLPQGCRFRTYWSSAGNGSALFIPGGDNLRCADGWLNGSSTVLLQQSKQAQPVAVTFLQGYPLINLNLNQQTLRVVSANRQRLVLGGAAAGSYLLLPFDAQRHAWAYGGTIIVELPRLEAADAAKVKQRISRAHEAWQPLLAGQPQPTFKLVESLAADREDPASGSYQTVTATAH</sequence>